<evidence type="ECO:0000256" key="1">
    <source>
        <dbReference type="ARBA" id="ARBA00004496"/>
    </source>
</evidence>
<dbReference type="PANTHER" id="PTHR35794">
    <property type="entry name" value="CELL DIVISION PROTEIN DIVIVA"/>
    <property type="match status" value="1"/>
</dbReference>
<evidence type="ECO:0000256" key="4">
    <source>
        <dbReference type="ARBA" id="ARBA00022618"/>
    </source>
</evidence>
<keyword evidence="5 7" id="KW-0175">Coiled coil</keyword>
<dbReference type="NCBIfam" id="TIGR03544">
    <property type="entry name" value="DivI1A_domain"/>
    <property type="match status" value="1"/>
</dbReference>
<comment type="subcellular location">
    <subcellularLocation>
        <location evidence="1">Cytoplasm</location>
    </subcellularLocation>
</comment>
<dbReference type="GO" id="GO:0051301">
    <property type="term" value="P:cell division"/>
    <property type="evidence" value="ECO:0007669"/>
    <property type="project" value="UniProtKB-KW"/>
</dbReference>
<accession>A0A238YWC4</accession>
<dbReference type="Gene3D" id="6.10.250.660">
    <property type="match status" value="1"/>
</dbReference>
<comment type="similarity">
    <text evidence="2">Belongs to the DivIVA family.</text>
</comment>
<dbReference type="EMBL" id="FZOB01000005">
    <property type="protein sequence ID" value="SNR75068.1"/>
    <property type="molecule type" value="Genomic_DNA"/>
</dbReference>
<dbReference type="Pfam" id="PF05103">
    <property type="entry name" value="DivIVA"/>
    <property type="match status" value="1"/>
</dbReference>
<evidence type="ECO:0000313" key="10">
    <source>
        <dbReference type="Proteomes" id="UP000198405"/>
    </source>
</evidence>
<evidence type="ECO:0000256" key="7">
    <source>
        <dbReference type="SAM" id="Coils"/>
    </source>
</evidence>
<organism evidence="9 10">
    <name type="scientific">Desulfurobacterium atlanticum</name>
    <dbReference type="NCBI Taxonomy" id="240169"/>
    <lineage>
        <taxon>Bacteria</taxon>
        <taxon>Pseudomonadati</taxon>
        <taxon>Aquificota</taxon>
        <taxon>Aquificia</taxon>
        <taxon>Desulfurobacteriales</taxon>
        <taxon>Desulfurobacteriaceae</taxon>
        <taxon>Desulfurobacterium</taxon>
    </lineage>
</organism>
<dbReference type="AlphaFoldDB" id="A0A238YWC4"/>
<evidence type="ECO:0000256" key="3">
    <source>
        <dbReference type="ARBA" id="ARBA00022490"/>
    </source>
</evidence>
<feature type="region of interest" description="Disordered" evidence="8">
    <location>
        <begin position="127"/>
        <end position="150"/>
    </location>
</feature>
<dbReference type="OrthoDB" id="389699at2"/>
<proteinExistence type="inferred from homology"/>
<keyword evidence="10" id="KW-1185">Reference proteome</keyword>
<dbReference type="Proteomes" id="UP000198405">
    <property type="component" value="Unassembled WGS sequence"/>
</dbReference>
<feature type="coiled-coil region" evidence="7">
    <location>
        <begin position="34"/>
        <end position="109"/>
    </location>
</feature>
<evidence type="ECO:0000256" key="8">
    <source>
        <dbReference type="SAM" id="MobiDB-lite"/>
    </source>
</evidence>
<reference evidence="10" key="1">
    <citation type="submission" date="2017-06" db="EMBL/GenBank/DDBJ databases">
        <authorList>
            <person name="Varghese N."/>
            <person name="Submissions S."/>
        </authorList>
    </citation>
    <scope>NUCLEOTIDE SEQUENCE [LARGE SCALE GENOMIC DNA]</scope>
    <source>
        <strain evidence="10">DSM 15668</strain>
    </source>
</reference>
<evidence type="ECO:0000313" key="9">
    <source>
        <dbReference type="EMBL" id="SNR75068.1"/>
    </source>
</evidence>
<name>A0A238YWC4_9BACT</name>
<protein>
    <submittedName>
        <fullName evidence="9">Cell division initiation protein</fullName>
    </submittedName>
</protein>
<evidence type="ECO:0000256" key="2">
    <source>
        <dbReference type="ARBA" id="ARBA00009008"/>
    </source>
</evidence>
<keyword evidence="3" id="KW-0963">Cytoplasm</keyword>
<feature type="compositionally biased region" description="Basic and acidic residues" evidence="8">
    <location>
        <begin position="127"/>
        <end position="136"/>
    </location>
</feature>
<dbReference type="RefSeq" id="WP_089322928.1">
    <property type="nucleotide sequence ID" value="NZ_FZOB01000005.1"/>
</dbReference>
<dbReference type="InterPro" id="IPR007793">
    <property type="entry name" value="DivIVA_fam"/>
</dbReference>
<keyword evidence="6" id="KW-0131">Cell cycle</keyword>
<sequence length="150" mass="17716">MKNEELKIKPRDIRTKEFSKKVFGYNPDEVDAFLIEVANEFQNLLNKIELLKNSTAEAKKEKILRELKQEIDKKLEEVKLEKKRLEDEKKQLQLEIENLKNIQKRFANKLKLTIIELTRIFEEIKPDDKDKQKSELSDTGIEGSAKSENE</sequence>
<evidence type="ECO:0000256" key="5">
    <source>
        <dbReference type="ARBA" id="ARBA00023054"/>
    </source>
</evidence>
<dbReference type="PANTHER" id="PTHR35794:SF2">
    <property type="entry name" value="CELL DIVISION PROTEIN DIVIVA"/>
    <property type="match status" value="1"/>
</dbReference>
<dbReference type="InterPro" id="IPR019933">
    <property type="entry name" value="DivIVA_domain"/>
</dbReference>
<evidence type="ECO:0000256" key="6">
    <source>
        <dbReference type="ARBA" id="ARBA00023306"/>
    </source>
</evidence>
<dbReference type="GO" id="GO:0005737">
    <property type="term" value="C:cytoplasm"/>
    <property type="evidence" value="ECO:0007669"/>
    <property type="project" value="UniProtKB-SubCell"/>
</dbReference>
<gene>
    <name evidence="9" type="ORF">SAMN06265340_10531</name>
</gene>
<keyword evidence="4 9" id="KW-0132">Cell division</keyword>